<dbReference type="EC" id="3.2.2.31" evidence="4"/>
<dbReference type="InterPro" id="IPR011257">
    <property type="entry name" value="DNA_glycosylase"/>
</dbReference>
<dbReference type="Gene3D" id="3.90.79.10">
    <property type="entry name" value="Nucleoside Triphosphate Pyrophosphohydrolase"/>
    <property type="match status" value="1"/>
</dbReference>
<evidence type="ECO:0000256" key="2">
    <source>
        <dbReference type="ARBA" id="ARBA00001966"/>
    </source>
</evidence>
<dbReference type="Pfam" id="PF14815">
    <property type="entry name" value="NUDIX_4"/>
    <property type="match status" value="1"/>
</dbReference>
<evidence type="ECO:0000256" key="3">
    <source>
        <dbReference type="ARBA" id="ARBA00008343"/>
    </source>
</evidence>
<dbReference type="GO" id="GO:0034039">
    <property type="term" value="F:8-oxo-7,8-dihydroguanine DNA N-glycosylase activity"/>
    <property type="evidence" value="ECO:0007669"/>
    <property type="project" value="TreeGrafter"/>
</dbReference>
<feature type="region of interest" description="Disordered" evidence="14">
    <location>
        <begin position="1"/>
        <end position="83"/>
    </location>
</feature>
<keyword evidence="10" id="KW-0408">Iron</keyword>
<dbReference type="Pfam" id="PF10576">
    <property type="entry name" value="EndIII_4Fe-2S"/>
    <property type="match status" value="1"/>
</dbReference>
<name>A0A9W8AVF3_9FUNG</name>
<protein>
    <recommendedName>
        <fullName evidence="5">Adenine DNA glycosylase</fullName>
        <ecNumber evidence="4">3.2.2.31</ecNumber>
    </recommendedName>
</protein>
<feature type="domain" description="HhH-GPD" evidence="15">
    <location>
        <begin position="157"/>
        <end position="309"/>
    </location>
</feature>
<evidence type="ECO:0000256" key="12">
    <source>
        <dbReference type="ARBA" id="ARBA00023204"/>
    </source>
</evidence>
<dbReference type="GO" id="GO:0000701">
    <property type="term" value="F:purine-specific mismatch base pair DNA N-glycosylase activity"/>
    <property type="evidence" value="ECO:0007669"/>
    <property type="project" value="UniProtKB-EC"/>
</dbReference>
<dbReference type="SMART" id="SM00478">
    <property type="entry name" value="ENDO3c"/>
    <property type="match status" value="1"/>
</dbReference>
<dbReference type="CDD" id="cd00056">
    <property type="entry name" value="ENDO3c"/>
    <property type="match status" value="1"/>
</dbReference>
<dbReference type="EMBL" id="JANBPY010000065">
    <property type="protein sequence ID" value="KAJ1969376.1"/>
    <property type="molecule type" value="Genomic_DNA"/>
</dbReference>
<dbReference type="InterPro" id="IPR044298">
    <property type="entry name" value="MIG/MutY"/>
</dbReference>
<comment type="cofactor">
    <cofactor evidence="2">
        <name>[4Fe-4S] cluster</name>
        <dbReference type="ChEBI" id="CHEBI:49883"/>
    </cofactor>
</comment>
<evidence type="ECO:0000256" key="14">
    <source>
        <dbReference type="SAM" id="MobiDB-lite"/>
    </source>
</evidence>
<dbReference type="GO" id="GO:0051539">
    <property type="term" value="F:4 iron, 4 sulfur cluster binding"/>
    <property type="evidence" value="ECO:0007669"/>
    <property type="project" value="UniProtKB-KW"/>
</dbReference>
<dbReference type="InterPro" id="IPR003265">
    <property type="entry name" value="HhH-GPD_domain"/>
</dbReference>
<dbReference type="GO" id="GO:0005634">
    <property type="term" value="C:nucleus"/>
    <property type="evidence" value="ECO:0007669"/>
    <property type="project" value="TreeGrafter"/>
</dbReference>
<dbReference type="Proteomes" id="UP001150925">
    <property type="component" value="Unassembled WGS sequence"/>
</dbReference>
<dbReference type="Pfam" id="PF00633">
    <property type="entry name" value="HHH"/>
    <property type="match status" value="1"/>
</dbReference>
<feature type="compositionally biased region" description="Polar residues" evidence="14">
    <location>
        <begin position="65"/>
        <end position="79"/>
    </location>
</feature>
<evidence type="ECO:0000256" key="8">
    <source>
        <dbReference type="ARBA" id="ARBA00022763"/>
    </source>
</evidence>
<dbReference type="Gene3D" id="1.10.1670.10">
    <property type="entry name" value="Helix-hairpin-Helix base-excision DNA repair enzymes (C-terminal)"/>
    <property type="match status" value="1"/>
</dbReference>
<proteinExistence type="inferred from homology"/>
<evidence type="ECO:0000256" key="1">
    <source>
        <dbReference type="ARBA" id="ARBA00000843"/>
    </source>
</evidence>
<reference evidence="16" key="1">
    <citation type="submission" date="2022-07" db="EMBL/GenBank/DDBJ databases">
        <title>Phylogenomic reconstructions and comparative analyses of Kickxellomycotina fungi.</title>
        <authorList>
            <person name="Reynolds N.K."/>
            <person name="Stajich J.E."/>
            <person name="Barry K."/>
            <person name="Grigoriev I.V."/>
            <person name="Crous P."/>
            <person name="Smith M.E."/>
        </authorList>
    </citation>
    <scope>NUCLEOTIDE SEQUENCE</scope>
    <source>
        <strain evidence="16">RSA 1196</strain>
    </source>
</reference>
<keyword evidence="17" id="KW-1185">Reference proteome</keyword>
<evidence type="ECO:0000313" key="16">
    <source>
        <dbReference type="EMBL" id="KAJ1969376.1"/>
    </source>
</evidence>
<evidence type="ECO:0000256" key="6">
    <source>
        <dbReference type="ARBA" id="ARBA00022485"/>
    </source>
</evidence>
<keyword evidence="9" id="KW-0378">Hydrolase</keyword>
<dbReference type="GO" id="GO:0035485">
    <property type="term" value="F:adenine/guanine mispair binding"/>
    <property type="evidence" value="ECO:0007669"/>
    <property type="project" value="TreeGrafter"/>
</dbReference>
<keyword evidence="13" id="KW-0326">Glycosidase</keyword>
<evidence type="ECO:0000256" key="11">
    <source>
        <dbReference type="ARBA" id="ARBA00023014"/>
    </source>
</evidence>
<keyword evidence="7" id="KW-0479">Metal-binding</keyword>
<dbReference type="Pfam" id="PF00730">
    <property type="entry name" value="HhH-GPD"/>
    <property type="match status" value="1"/>
</dbReference>
<dbReference type="PANTHER" id="PTHR42944:SF1">
    <property type="entry name" value="ADENINE DNA GLYCOSYLASE"/>
    <property type="match status" value="1"/>
</dbReference>
<dbReference type="GO" id="GO:0046872">
    <property type="term" value="F:metal ion binding"/>
    <property type="evidence" value="ECO:0007669"/>
    <property type="project" value="UniProtKB-KW"/>
</dbReference>
<dbReference type="GO" id="GO:0006298">
    <property type="term" value="P:mismatch repair"/>
    <property type="evidence" value="ECO:0007669"/>
    <property type="project" value="TreeGrafter"/>
</dbReference>
<evidence type="ECO:0000256" key="7">
    <source>
        <dbReference type="ARBA" id="ARBA00022723"/>
    </source>
</evidence>
<gene>
    <name evidence="16" type="ORF">IWQ62_000664</name>
</gene>
<dbReference type="SUPFAM" id="SSF55811">
    <property type="entry name" value="Nudix"/>
    <property type="match status" value="1"/>
</dbReference>
<feature type="compositionally biased region" description="Basic residues" evidence="14">
    <location>
        <begin position="10"/>
        <end position="19"/>
    </location>
</feature>
<keyword evidence="8" id="KW-0227">DNA damage</keyword>
<dbReference type="FunFam" id="1.10.340.30:FF:000002">
    <property type="entry name" value="Adenine DNA glycosylase"/>
    <property type="match status" value="1"/>
</dbReference>
<dbReference type="Gene3D" id="1.10.340.30">
    <property type="entry name" value="Hypothetical protein, domain 2"/>
    <property type="match status" value="1"/>
</dbReference>
<dbReference type="SUPFAM" id="SSF48150">
    <property type="entry name" value="DNA-glycosylase"/>
    <property type="match status" value="1"/>
</dbReference>
<dbReference type="GO" id="GO:0032357">
    <property type="term" value="F:oxidized purine DNA binding"/>
    <property type="evidence" value="ECO:0007669"/>
    <property type="project" value="TreeGrafter"/>
</dbReference>
<accession>A0A9W8AVF3</accession>
<dbReference type="InterPro" id="IPR000445">
    <property type="entry name" value="HhH_motif"/>
</dbReference>
<comment type="caution">
    <text evidence="16">The sequence shown here is derived from an EMBL/GenBank/DDBJ whole genome shotgun (WGS) entry which is preliminary data.</text>
</comment>
<keyword evidence="6" id="KW-0004">4Fe-4S</keyword>
<evidence type="ECO:0000256" key="9">
    <source>
        <dbReference type="ARBA" id="ARBA00022801"/>
    </source>
</evidence>
<dbReference type="GO" id="GO:0006285">
    <property type="term" value="P:base-excision repair, AP site formation"/>
    <property type="evidence" value="ECO:0007669"/>
    <property type="project" value="UniProtKB-ARBA"/>
</dbReference>
<dbReference type="PANTHER" id="PTHR42944">
    <property type="entry name" value="ADENINE DNA GLYCOSYLASE"/>
    <property type="match status" value="1"/>
</dbReference>
<evidence type="ECO:0000256" key="5">
    <source>
        <dbReference type="ARBA" id="ARBA00022023"/>
    </source>
</evidence>
<keyword evidence="11" id="KW-0411">Iron-sulfur</keyword>
<dbReference type="InterPro" id="IPR029119">
    <property type="entry name" value="MutY_C"/>
</dbReference>
<evidence type="ECO:0000256" key="4">
    <source>
        <dbReference type="ARBA" id="ARBA00012045"/>
    </source>
</evidence>
<comment type="catalytic activity">
    <reaction evidence="1">
        <text>Hydrolyzes free adenine bases from 7,8-dihydro-8-oxoguanine:adenine mismatched double-stranded DNA, leaving an apurinic site.</text>
        <dbReference type="EC" id="3.2.2.31"/>
    </reaction>
</comment>
<sequence>MTAPPLLRRNPARKARARSHQFQLEAIHNGSKEVAQNSAPTGTGMLKSVTPRQSRKRARVLESKLPSSAFTSPSGSDVSSPLADTETVPVHKVTLHQFQDKSDIKAIQTALIMWYHKYQRQMPWRIPYDPTSCFDDYPIPPAQLGQRAYEVWVSEVMLQQTQVKTVEAYYRCWLQAFPTLADLAAAPMERVNEIWAGLGYYSRARRLQEGAALVLEKFHGILPQSAKKLQTQVPGIGPYTAGAIASIAYRQAEPLVDGNVVRVLSRLLAFGGDVSKASAVHWTWETARVLLLESDPGHWNQALMELGATVCTPKNPNCEACPVAKWCRAREQQEDSNSFRDRISCLAQQPDVETCHVCLPVDPAVLDVPTVTMYPRKGKKKPPRQEATCVFIIELLTEPSPTFSTTTTRGKYLFIQRPPQGLLANLWEPLTFPIPASDTPNVKDCSPEASQPWQKVVSDLVPHLLIQMVPHHQVELSLQLSDCVFVGTVVHLFSHIHMAYHVHYWPLVASPSLVEAVSSADFQPTAEINDVAKPVAGQPCFSDLMNSRTYRWVTENSLKSLPLSTGMKKAFKLVDTWKASSNGHGTP</sequence>
<dbReference type="InterPro" id="IPR003651">
    <property type="entry name" value="Endonuclease3_FeS-loop_motif"/>
</dbReference>
<dbReference type="FunFam" id="1.10.1670.10:FF:000002">
    <property type="entry name" value="Adenine DNA glycosylase"/>
    <property type="match status" value="1"/>
</dbReference>
<dbReference type="AlphaFoldDB" id="A0A9W8AVF3"/>
<organism evidence="16 17">
    <name type="scientific">Dispira parvispora</name>
    <dbReference type="NCBI Taxonomy" id="1520584"/>
    <lineage>
        <taxon>Eukaryota</taxon>
        <taxon>Fungi</taxon>
        <taxon>Fungi incertae sedis</taxon>
        <taxon>Zoopagomycota</taxon>
        <taxon>Kickxellomycotina</taxon>
        <taxon>Dimargaritomycetes</taxon>
        <taxon>Dimargaritales</taxon>
        <taxon>Dimargaritaceae</taxon>
        <taxon>Dispira</taxon>
    </lineage>
</organism>
<evidence type="ECO:0000256" key="10">
    <source>
        <dbReference type="ARBA" id="ARBA00023004"/>
    </source>
</evidence>
<evidence type="ECO:0000313" key="17">
    <source>
        <dbReference type="Proteomes" id="UP001150925"/>
    </source>
</evidence>
<evidence type="ECO:0000256" key="13">
    <source>
        <dbReference type="ARBA" id="ARBA00023295"/>
    </source>
</evidence>
<dbReference type="SMART" id="SM00525">
    <property type="entry name" value="FES"/>
    <property type="match status" value="1"/>
</dbReference>
<dbReference type="InterPro" id="IPR015797">
    <property type="entry name" value="NUDIX_hydrolase-like_dom_sf"/>
</dbReference>
<keyword evidence="12" id="KW-0234">DNA repair</keyword>
<evidence type="ECO:0000259" key="15">
    <source>
        <dbReference type="SMART" id="SM00478"/>
    </source>
</evidence>
<comment type="similarity">
    <text evidence="3">Belongs to the Nth/MutY family.</text>
</comment>
<dbReference type="InterPro" id="IPR023170">
    <property type="entry name" value="HhH_base_excis_C"/>
</dbReference>
<dbReference type="OrthoDB" id="10248838at2759"/>